<dbReference type="RefSeq" id="WP_156778801.1">
    <property type="nucleotide sequence ID" value="NZ_CP017603.1"/>
</dbReference>
<gene>
    <name evidence="1" type="ORF">CLFO_16180</name>
</gene>
<evidence type="ECO:0000313" key="2">
    <source>
        <dbReference type="Proteomes" id="UP000192478"/>
    </source>
</evidence>
<accession>A0AAC9RKA7</accession>
<dbReference type="Proteomes" id="UP000192478">
    <property type="component" value="Chromosome"/>
</dbReference>
<name>A0AAC9RKA7_9CLOT</name>
<sequence>MKSNKKYFQSLEIHPMRFENIEEKQIIHQYENRSLEINTEKLKGKKNTNEIR</sequence>
<protein>
    <submittedName>
        <fullName evidence="1">Uncharacterized protein</fullName>
    </submittedName>
</protein>
<evidence type="ECO:0000313" key="1">
    <source>
        <dbReference type="EMBL" id="ARE87219.1"/>
    </source>
</evidence>
<dbReference type="AlphaFoldDB" id="A0AAC9RKA7"/>
<organism evidence="1 2">
    <name type="scientific">Clostridium formicaceticum</name>
    <dbReference type="NCBI Taxonomy" id="1497"/>
    <lineage>
        <taxon>Bacteria</taxon>
        <taxon>Bacillati</taxon>
        <taxon>Bacillota</taxon>
        <taxon>Clostridia</taxon>
        <taxon>Eubacteriales</taxon>
        <taxon>Clostridiaceae</taxon>
        <taxon>Clostridium</taxon>
    </lineage>
</organism>
<proteinExistence type="predicted"/>
<dbReference type="EMBL" id="CP020559">
    <property type="protein sequence ID" value="ARE87219.1"/>
    <property type="molecule type" value="Genomic_DNA"/>
</dbReference>
<reference evidence="1 2" key="1">
    <citation type="submission" date="2017-03" db="EMBL/GenBank/DDBJ databases">
        <title>Complete sequence of Clostridium formicaceticum DSM 92.</title>
        <authorList>
            <person name="Poehlein A."/>
            <person name="Karl M."/>
            <person name="Bengelsdorf F.R."/>
            <person name="Duerre P."/>
            <person name="Daniel R."/>
        </authorList>
    </citation>
    <scope>NUCLEOTIDE SEQUENCE [LARGE SCALE GENOMIC DNA]</scope>
    <source>
        <strain evidence="1 2">DSM 92</strain>
    </source>
</reference>